<dbReference type="OrthoDB" id="10403242at2759"/>
<feature type="region of interest" description="Disordered" evidence="1">
    <location>
        <begin position="70"/>
        <end position="114"/>
    </location>
</feature>
<proteinExistence type="predicted"/>
<evidence type="ECO:0000256" key="1">
    <source>
        <dbReference type="SAM" id="MobiDB-lite"/>
    </source>
</evidence>
<feature type="region of interest" description="Disordered" evidence="1">
    <location>
        <begin position="1"/>
        <end position="24"/>
    </location>
</feature>
<comment type="caution">
    <text evidence="2">The sequence shown here is derived from an EMBL/GenBank/DDBJ whole genome shotgun (WGS) entry which is preliminary data.</text>
</comment>
<organism evidence="2 3">
    <name type="scientific">Anaeromyces robustus</name>
    <dbReference type="NCBI Taxonomy" id="1754192"/>
    <lineage>
        <taxon>Eukaryota</taxon>
        <taxon>Fungi</taxon>
        <taxon>Fungi incertae sedis</taxon>
        <taxon>Chytridiomycota</taxon>
        <taxon>Chytridiomycota incertae sedis</taxon>
        <taxon>Neocallimastigomycetes</taxon>
        <taxon>Neocallimastigales</taxon>
        <taxon>Neocallimastigaceae</taxon>
        <taxon>Anaeromyces</taxon>
    </lineage>
</organism>
<sequence>MENSDTESDGADSYSTIYDFDNKSDHKWDLNCQSMSRDETLTEISCENQTDSLSEKMKNLCLNNNYMDDNNSIKQRIPNSNVTNEYNNNDRMDEKKENNNNNNNATQGEKKHKKYRIPKMQPHFISNITFDNYGELKPRDKSRMRKKIIIPKFHSTFKIAYDKEELERDNIRVKKPISPTYISHIFDKDDTVRKVRPIYRNSVYYESICFDDYSTERKEVKPSLVVKDKYVSNIFKSSQEMPPYIYHNKYSSNARNQITYSNIRFDDSAIEENRRVVRTFAGMEDHIHKIFSPPSIDTAIHPVQPDIPKNNMNYSTFNFDDPPEQAVQPSNNCEKKDKFASHLFKENRGGEGEEIPTTKNINENDLSRKSSIYTSFNNDNYETEKYKGIKTQFRRVDHIKDIFNSQNDKLNFRDIRTINNIHNSMHRQPQAQRV</sequence>
<reference evidence="2 3" key="1">
    <citation type="submission" date="2016-08" db="EMBL/GenBank/DDBJ databases">
        <title>A Parts List for Fungal Cellulosomes Revealed by Comparative Genomics.</title>
        <authorList>
            <consortium name="DOE Joint Genome Institute"/>
            <person name="Haitjema C.H."/>
            <person name="Gilmore S.P."/>
            <person name="Henske J.K."/>
            <person name="Solomon K.V."/>
            <person name="De Groot R."/>
            <person name="Kuo A."/>
            <person name="Mondo S.J."/>
            <person name="Salamov A.A."/>
            <person name="Labutti K."/>
            <person name="Zhao Z."/>
            <person name="Chiniquy J."/>
            <person name="Barry K."/>
            <person name="Brewer H.M."/>
            <person name="Purvine S.O."/>
            <person name="Wright A.T."/>
            <person name="Boxma B."/>
            <person name="Van Alen T."/>
            <person name="Hackstein J.H."/>
            <person name="Baker S.E."/>
            <person name="Grigoriev I.V."/>
            <person name="O'Malley M.A."/>
        </authorList>
    </citation>
    <scope>NUCLEOTIDE SEQUENCE [LARGE SCALE GENOMIC DNA]</scope>
    <source>
        <strain evidence="2 3">S4</strain>
    </source>
</reference>
<dbReference type="EMBL" id="MCFG01000154">
    <property type="protein sequence ID" value="ORX80145.1"/>
    <property type="molecule type" value="Genomic_DNA"/>
</dbReference>
<dbReference type="AlphaFoldDB" id="A0A1Y1X3A4"/>
<evidence type="ECO:0000313" key="3">
    <source>
        <dbReference type="Proteomes" id="UP000193944"/>
    </source>
</evidence>
<feature type="compositionally biased region" description="Basic and acidic residues" evidence="1">
    <location>
        <begin position="88"/>
        <end position="98"/>
    </location>
</feature>
<reference evidence="2 3" key="2">
    <citation type="submission" date="2016-08" db="EMBL/GenBank/DDBJ databases">
        <title>Pervasive Adenine N6-methylation of Active Genes in Fungi.</title>
        <authorList>
            <consortium name="DOE Joint Genome Institute"/>
            <person name="Mondo S.J."/>
            <person name="Dannebaum R.O."/>
            <person name="Kuo R.C."/>
            <person name="Labutti K."/>
            <person name="Haridas S."/>
            <person name="Kuo A."/>
            <person name="Salamov A."/>
            <person name="Ahrendt S.R."/>
            <person name="Lipzen A."/>
            <person name="Sullivan W."/>
            <person name="Andreopoulos W.B."/>
            <person name="Clum A."/>
            <person name="Lindquist E."/>
            <person name="Daum C."/>
            <person name="Ramamoorthy G.K."/>
            <person name="Gryganskyi A."/>
            <person name="Culley D."/>
            <person name="Magnuson J.K."/>
            <person name="James T.Y."/>
            <person name="O'Malley M.A."/>
            <person name="Stajich J.E."/>
            <person name="Spatafora J.W."/>
            <person name="Visel A."/>
            <person name="Grigoriev I.V."/>
        </authorList>
    </citation>
    <scope>NUCLEOTIDE SEQUENCE [LARGE SCALE GENOMIC DNA]</scope>
    <source>
        <strain evidence="2 3">S4</strain>
    </source>
</reference>
<dbReference type="Proteomes" id="UP000193944">
    <property type="component" value="Unassembled WGS sequence"/>
</dbReference>
<accession>A0A1Y1X3A4</accession>
<gene>
    <name evidence="2" type="ORF">BCR32DRAFT_25706</name>
</gene>
<feature type="compositionally biased region" description="Polar residues" evidence="1">
    <location>
        <begin position="70"/>
        <end position="86"/>
    </location>
</feature>
<evidence type="ECO:0000313" key="2">
    <source>
        <dbReference type="EMBL" id="ORX80145.1"/>
    </source>
</evidence>
<feature type="compositionally biased region" description="Acidic residues" evidence="1">
    <location>
        <begin position="1"/>
        <end position="10"/>
    </location>
</feature>
<name>A0A1Y1X3A4_9FUNG</name>
<dbReference type="STRING" id="1754192.A0A1Y1X3A4"/>
<protein>
    <submittedName>
        <fullName evidence="2">Uncharacterized protein</fullName>
    </submittedName>
</protein>
<keyword evidence="3" id="KW-1185">Reference proteome</keyword>